<keyword evidence="2" id="KW-0805">Transcription regulation</keyword>
<dbReference type="GO" id="GO:0005829">
    <property type="term" value="C:cytosol"/>
    <property type="evidence" value="ECO:0007669"/>
    <property type="project" value="TreeGrafter"/>
</dbReference>
<evidence type="ECO:0000256" key="3">
    <source>
        <dbReference type="ARBA" id="ARBA00023163"/>
    </source>
</evidence>
<dbReference type="PANTHER" id="PTHR12532">
    <property type="entry name" value="TRANSLATIONAL ACTIVATOR OF CYTOCHROME C OXIDASE 1"/>
    <property type="match status" value="1"/>
</dbReference>
<protein>
    <recommendedName>
        <fullName evidence="8">Transcriptional regulator</fullName>
    </recommendedName>
</protein>
<gene>
    <name evidence="6" type="ORF">Cflav_PD3498</name>
</gene>
<dbReference type="FunFam" id="1.10.10.200:FF:000002">
    <property type="entry name" value="Probable transcriptional regulatory protein CLM62_37755"/>
    <property type="match status" value="1"/>
</dbReference>
<dbReference type="PANTHER" id="PTHR12532:SF0">
    <property type="entry name" value="TRANSLATIONAL ACTIVATOR OF CYTOCHROME C OXIDASE 1"/>
    <property type="match status" value="1"/>
</dbReference>
<keyword evidence="3" id="KW-0804">Transcription</keyword>
<dbReference type="AlphaFoldDB" id="B9XI35"/>
<dbReference type="InterPro" id="IPR026564">
    <property type="entry name" value="Transcrip_reg_TACO1-like_dom3"/>
</dbReference>
<dbReference type="Gene3D" id="3.30.70.980">
    <property type="match status" value="1"/>
</dbReference>
<dbReference type="InterPro" id="IPR049083">
    <property type="entry name" value="TACO1_YebC_N"/>
</dbReference>
<evidence type="ECO:0000259" key="4">
    <source>
        <dbReference type="Pfam" id="PF01709"/>
    </source>
</evidence>
<dbReference type="Proteomes" id="UP000003688">
    <property type="component" value="Unassembled WGS sequence"/>
</dbReference>
<evidence type="ECO:0000259" key="5">
    <source>
        <dbReference type="Pfam" id="PF20772"/>
    </source>
</evidence>
<reference evidence="6 7" key="1">
    <citation type="journal article" date="2011" name="J. Bacteriol.">
        <title>Genome sequence of 'Pedosphaera parvula' Ellin514, an aerobic Verrucomicrobial isolate from pasture soil.</title>
        <authorList>
            <person name="Kant R."/>
            <person name="van Passel M.W."/>
            <person name="Sangwan P."/>
            <person name="Palva A."/>
            <person name="Lucas S."/>
            <person name="Copeland A."/>
            <person name="Lapidus A."/>
            <person name="Glavina Del Rio T."/>
            <person name="Dalin E."/>
            <person name="Tice H."/>
            <person name="Bruce D."/>
            <person name="Goodwin L."/>
            <person name="Pitluck S."/>
            <person name="Chertkov O."/>
            <person name="Larimer F.W."/>
            <person name="Land M.L."/>
            <person name="Hauser L."/>
            <person name="Brettin T.S."/>
            <person name="Detter J.C."/>
            <person name="Han S."/>
            <person name="de Vos W.M."/>
            <person name="Janssen P.H."/>
            <person name="Smidt H."/>
        </authorList>
    </citation>
    <scope>NUCLEOTIDE SEQUENCE [LARGE SCALE GENOMIC DNA]</scope>
    <source>
        <strain evidence="6 7">Ellin514</strain>
    </source>
</reference>
<comment type="caution">
    <text evidence="6">The sequence shown here is derived from an EMBL/GenBank/DDBJ whole genome shotgun (WGS) entry which is preliminary data.</text>
</comment>
<name>B9XI35_PEDPL</name>
<dbReference type="STRING" id="320771.Cflav_PD3498"/>
<evidence type="ECO:0008006" key="8">
    <source>
        <dbReference type="Google" id="ProtNLM"/>
    </source>
</evidence>
<dbReference type="InterPro" id="IPR017856">
    <property type="entry name" value="Integrase-like_N"/>
</dbReference>
<dbReference type="InterPro" id="IPR048300">
    <property type="entry name" value="TACO1_YebC-like_2nd/3rd_dom"/>
</dbReference>
<dbReference type="Pfam" id="PF01709">
    <property type="entry name" value="Transcrip_reg"/>
    <property type="match status" value="1"/>
</dbReference>
<dbReference type="SUPFAM" id="SSF75625">
    <property type="entry name" value="YebC-like"/>
    <property type="match status" value="1"/>
</dbReference>
<evidence type="ECO:0000313" key="7">
    <source>
        <dbReference type="Proteomes" id="UP000003688"/>
    </source>
</evidence>
<dbReference type="EMBL" id="ABOX02000016">
    <property type="protein sequence ID" value="EEF60528.1"/>
    <property type="molecule type" value="Genomic_DNA"/>
</dbReference>
<sequence>MAGHSKWAKVKTFKGAIDAKRGKIFAKLAKEISIAAKAGGGDPDMNPRLRMALLRSRGANMPNENIERAIKKGTGGGETGNFEDLTYEVYGPNGVAMLIELSTDNRNRTAAEIRSLLTKGWRSDCHCRLRESIVSA</sequence>
<evidence type="ECO:0000313" key="6">
    <source>
        <dbReference type="EMBL" id="EEF60528.1"/>
    </source>
</evidence>
<keyword evidence="7" id="KW-1185">Reference proteome</keyword>
<dbReference type="Gene3D" id="1.10.10.200">
    <property type="match status" value="1"/>
</dbReference>
<proteinExistence type="inferred from homology"/>
<evidence type="ECO:0000256" key="2">
    <source>
        <dbReference type="ARBA" id="ARBA00023015"/>
    </source>
</evidence>
<comment type="similarity">
    <text evidence="1">Belongs to the TACO1 family.</text>
</comment>
<dbReference type="InterPro" id="IPR002876">
    <property type="entry name" value="Transcrip_reg_TACO1-like"/>
</dbReference>
<evidence type="ECO:0000256" key="1">
    <source>
        <dbReference type="ARBA" id="ARBA00008724"/>
    </source>
</evidence>
<organism evidence="6 7">
    <name type="scientific">Pedosphaera parvula (strain Ellin514)</name>
    <dbReference type="NCBI Taxonomy" id="320771"/>
    <lineage>
        <taxon>Bacteria</taxon>
        <taxon>Pseudomonadati</taxon>
        <taxon>Verrucomicrobiota</taxon>
        <taxon>Pedosphaerae</taxon>
        <taxon>Pedosphaerales</taxon>
        <taxon>Pedosphaeraceae</taxon>
        <taxon>Pedosphaera</taxon>
    </lineage>
</organism>
<accession>B9XI35</accession>
<dbReference type="Pfam" id="PF20772">
    <property type="entry name" value="TACO1_YebC_N"/>
    <property type="match status" value="1"/>
</dbReference>
<dbReference type="InterPro" id="IPR029072">
    <property type="entry name" value="YebC-like"/>
</dbReference>
<feature type="domain" description="TACO1/YebC-like N-terminal" evidence="5">
    <location>
        <begin position="5"/>
        <end position="76"/>
    </location>
</feature>
<feature type="domain" description="TACO1/YebC-like second and third" evidence="4">
    <location>
        <begin position="82"/>
        <end position="119"/>
    </location>
</feature>